<dbReference type="Gene3D" id="3.10.28.10">
    <property type="entry name" value="Homing endonucleases"/>
    <property type="match status" value="1"/>
</dbReference>
<dbReference type="EMBL" id="MFUC01000006">
    <property type="protein sequence ID" value="OGI72415.1"/>
    <property type="molecule type" value="Genomic_DNA"/>
</dbReference>
<comment type="caution">
    <text evidence="2">The sequence shown here is derived from an EMBL/GenBank/DDBJ whole genome shotgun (WGS) entry which is preliminary data.</text>
</comment>
<evidence type="ECO:0000259" key="1">
    <source>
        <dbReference type="PROSITE" id="PS50819"/>
    </source>
</evidence>
<accession>A0A1F6VSI5</accession>
<organism evidence="2 3">
    <name type="scientific">Candidatus Nomurabacteria bacterium RIFCSPHIGHO2_02_FULL_38_15</name>
    <dbReference type="NCBI Taxonomy" id="1801752"/>
    <lineage>
        <taxon>Bacteria</taxon>
        <taxon>Candidatus Nomuraibacteriota</taxon>
    </lineage>
</organism>
<reference evidence="2 3" key="1">
    <citation type="journal article" date="2016" name="Nat. Commun.">
        <title>Thousands of microbial genomes shed light on interconnected biogeochemical processes in an aquifer system.</title>
        <authorList>
            <person name="Anantharaman K."/>
            <person name="Brown C.T."/>
            <person name="Hug L.A."/>
            <person name="Sharon I."/>
            <person name="Castelle C.J."/>
            <person name="Probst A.J."/>
            <person name="Thomas B.C."/>
            <person name="Singh A."/>
            <person name="Wilkins M.J."/>
            <person name="Karaoz U."/>
            <person name="Brodie E.L."/>
            <person name="Williams K.H."/>
            <person name="Hubbard S.S."/>
            <person name="Banfield J.F."/>
        </authorList>
    </citation>
    <scope>NUCLEOTIDE SEQUENCE [LARGE SCALE GENOMIC DNA]</scope>
</reference>
<evidence type="ECO:0000313" key="2">
    <source>
        <dbReference type="EMBL" id="OGI72415.1"/>
    </source>
</evidence>
<protein>
    <recommendedName>
        <fullName evidence="1">DOD-type homing endonuclease domain-containing protein</fullName>
    </recommendedName>
</protein>
<sequence length="213" mass="24115">MAHRKSKVQTKWNSNFAYTIGVIATDGNLSPDQRHVVITSKDLEMISNCAIGLKIEMKYSKKARGGEHDKKYFVLQFSDVNFFEFLVSIGLTTNKSKTIDVLKIPEKYFKDFLRGCIDGDGCISIFKHSQSKQPQYKLRLSSASKNFLVWILSQVSKLYKISGGSIHKPKKSSVYTLVFGKYDAIKILPILYTRNSIALSRKRVIANKILAHG</sequence>
<evidence type="ECO:0000313" key="3">
    <source>
        <dbReference type="Proteomes" id="UP000179686"/>
    </source>
</evidence>
<dbReference type="Proteomes" id="UP000179686">
    <property type="component" value="Unassembled WGS sequence"/>
</dbReference>
<gene>
    <name evidence="2" type="ORF">A3J61_00345</name>
</gene>
<feature type="domain" description="DOD-type homing endonuclease" evidence="1">
    <location>
        <begin position="19"/>
        <end position="164"/>
    </location>
</feature>
<dbReference type="InterPro" id="IPR004042">
    <property type="entry name" value="Intein_endonuc_central"/>
</dbReference>
<dbReference type="PROSITE" id="PS50819">
    <property type="entry name" value="INTEIN_ENDONUCLEASE"/>
    <property type="match status" value="1"/>
</dbReference>
<name>A0A1F6VSI5_9BACT</name>
<dbReference type="GO" id="GO:0004519">
    <property type="term" value="F:endonuclease activity"/>
    <property type="evidence" value="ECO:0007669"/>
    <property type="project" value="InterPro"/>
</dbReference>
<proteinExistence type="predicted"/>
<dbReference type="SUPFAM" id="SSF55608">
    <property type="entry name" value="Homing endonucleases"/>
    <property type="match status" value="2"/>
</dbReference>
<dbReference type="InterPro" id="IPR027434">
    <property type="entry name" value="Homing_endonucl"/>
</dbReference>
<dbReference type="AlphaFoldDB" id="A0A1F6VSI5"/>